<proteinExistence type="predicted"/>
<evidence type="ECO:0000313" key="1">
    <source>
        <dbReference type="EMBL" id="CAF9913005.1"/>
    </source>
</evidence>
<organism evidence="1 2">
    <name type="scientific">Heterodermia speciosa</name>
    <dbReference type="NCBI Taxonomy" id="116794"/>
    <lineage>
        <taxon>Eukaryota</taxon>
        <taxon>Fungi</taxon>
        <taxon>Dikarya</taxon>
        <taxon>Ascomycota</taxon>
        <taxon>Pezizomycotina</taxon>
        <taxon>Lecanoromycetes</taxon>
        <taxon>OSLEUM clade</taxon>
        <taxon>Lecanoromycetidae</taxon>
        <taxon>Caliciales</taxon>
        <taxon>Physciaceae</taxon>
        <taxon>Heterodermia</taxon>
    </lineage>
</organism>
<gene>
    <name evidence="1" type="ORF">HETSPECPRED_001290</name>
</gene>
<dbReference type="AlphaFoldDB" id="A0A8H3EWM4"/>
<evidence type="ECO:0000313" key="2">
    <source>
        <dbReference type="Proteomes" id="UP000664521"/>
    </source>
</evidence>
<sequence length="305" mass="33318">MGSDLPQQAFQTCHDLPPVLNSVEDGVAAPSAMHLCDEDSPLIEPFSEEKEGSTSKLVADDNSLLDIQEVNVDGLGQQVLEASKKLDHTLRKAFLQAIEMHTGIVRAFLYDRDRADPRATAKFLSPLQKLLVSFRRQVIQGIQRLLVPLMLAVLDIVNHILIQLLPTDTELIHEVEGNPLAQKAVSFRILDSDTAGGSNHDKAEVTRDCDFDGEFVNTSSQIREQVFCLNPGAPVELASGFDRVITTDSSNEHGGESAEDGIESELSIATIDAIEAVSGESTNEGEDTEFSFEMIDIDELNGFKV</sequence>
<comment type="caution">
    <text evidence="1">The sequence shown here is derived from an EMBL/GenBank/DDBJ whole genome shotgun (WGS) entry which is preliminary data.</text>
</comment>
<protein>
    <submittedName>
        <fullName evidence="1">Uncharacterized protein</fullName>
    </submittedName>
</protein>
<reference evidence="1" key="1">
    <citation type="submission" date="2021-03" db="EMBL/GenBank/DDBJ databases">
        <authorList>
            <person name="Tagirdzhanova G."/>
        </authorList>
    </citation>
    <scope>NUCLEOTIDE SEQUENCE</scope>
</reference>
<name>A0A8H3EWM4_9LECA</name>
<keyword evidence="2" id="KW-1185">Reference proteome</keyword>
<accession>A0A8H3EWM4</accession>
<dbReference type="Proteomes" id="UP000664521">
    <property type="component" value="Unassembled WGS sequence"/>
</dbReference>
<dbReference type="EMBL" id="CAJPDS010000012">
    <property type="protein sequence ID" value="CAF9913005.1"/>
    <property type="molecule type" value="Genomic_DNA"/>
</dbReference>